<dbReference type="GeneID" id="28838460"/>
<dbReference type="GO" id="GO:0006879">
    <property type="term" value="P:intracellular iron ion homeostasis"/>
    <property type="evidence" value="ECO:0007669"/>
    <property type="project" value="TreeGrafter"/>
</dbReference>
<name>A0A1B8GPQ2_9PEZI</name>
<keyword evidence="4" id="KW-0186">Copper</keyword>
<dbReference type="InterPro" id="IPR036395">
    <property type="entry name" value="Cu_fist_DNA-bd_dom_sf"/>
</dbReference>
<reference evidence="10 11" key="1">
    <citation type="submission" date="2016-03" db="EMBL/GenBank/DDBJ databases">
        <title>Comparative genomics of Pseudogymnoascus destructans, the fungus causing white-nose syndrome of bats.</title>
        <authorList>
            <person name="Palmer J.M."/>
            <person name="Drees K.P."/>
            <person name="Foster J.T."/>
            <person name="Lindner D.L."/>
        </authorList>
    </citation>
    <scope>NUCLEOTIDE SEQUENCE [LARGE SCALE GENOMIC DNA]</scope>
    <source>
        <strain evidence="10 11">UAMH 10579</strain>
    </source>
</reference>
<evidence type="ECO:0000256" key="7">
    <source>
        <dbReference type="ARBA" id="ARBA00023242"/>
    </source>
</evidence>
<evidence type="ECO:0000256" key="1">
    <source>
        <dbReference type="ARBA" id="ARBA00004123"/>
    </source>
</evidence>
<evidence type="ECO:0000256" key="5">
    <source>
        <dbReference type="ARBA" id="ARBA00023015"/>
    </source>
</evidence>
<dbReference type="SUPFAM" id="SSF57879">
    <property type="entry name" value="Zinc domain conserved in yeast copper-regulated transcription factors"/>
    <property type="match status" value="1"/>
</dbReference>
<dbReference type="InterPro" id="IPR001083">
    <property type="entry name" value="Cu_fist_DNA-bd_dom"/>
</dbReference>
<evidence type="ECO:0000256" key="6">
    <source>
        <dbReference type="ARBA" id="ARBA00023163"/>
    </source>
</evidence>
<dbReference type="SMART" id="SM00412">
    <property type="entry name" value="Cu_FIST"/>
    <property type="match status" value="1"/>
</dbReference>
<protein>
    <recommendedName>
        <fullName evidence="9">Copper-fist domain-containing protein</fullName>
    </recommendedName>
</protein>
<dbReference type="Pfam" id="PF00649">
    <property type="entry name" value="Copper-fist"/>
    <property type="match status" value="1"/>
</dbReference>
<dbReference type="RefSeq" id="XP_018131559.1">
    <property type="nucleotide sequence ID" value="XM_018274540.2"/>
</dbReference>
<dbReference type="OrthoDB" id="5600085at2759"/>
<keyword evidence="7" id="KW-0539">Nucleus</keyword>
<dbReference type="GO" id="GO:0000978">
    <property type="term" value="F:RNA polymerase II cis-regulatory region sequence-specific DNA binding"/>
    <property type="evidence" value="ECO:0007669"/>
    <property type="project" value="TreeGrafter"/>
</dbReference>
<keyword evidence="11" id="KW-1185">Reference proteome</keyword>
<dbReference type="GO" id="GO:0005507">
    <property type="term" value="F:copper ion binding"/>
    <property type="evidence" value="ECO:0007669"/>
    <property type="project" value="InterPro"/>
</dbReference>
<dbReference type="GO" id="GO:0000981">
    <property type="term" value="F:DNA-binding transcription factor activity, RNA polymerase II-specific"/>
    <property type="evidence" value="ECO:0007669"/>
    <property type="project" value="TreeGrafter"/>
</dbReference>
<comment type="subcellular location">
    <subcellularLocation>
        <location evidence="1">Nucleus</location>
    </subcellularLocation>
</comment>
<evidence type="ECO:0000313" key="11">
    <source>
        <dbReference type="Proteomes" id="UP000091956"/>
    </source>
</evidence>
<dbReference type="PANTHER" id="PTHR28088:SF5">
    <property type="entry name" value="TRANSCRIPTIONAL ACTIVATOR HAA1-RELATED"/>
    <property type="match status" value="1"/>
</dbReference>
<dbReference type="EMBL" id="KV460220">
    <property type="protein sequence ID" value="OBT97826.1"/>
    <property type="molecule type" value="Genomic_DNA"/>
</dbReference>
<keyword evidence="6" id="KW-0804">Transcription</keyword>
<organism evidence="10 11">
    <name type="scientific">Pseudogymnoascus verrucosus</name>
    <dbReference type="NCBI Taxonomy" id="342668"/>
    <lineage>
        <taxon>Eukaryota</taxon>
        <taxon>Fungi</taxon>
        <taxon>Dikarya</taxon>
        <taxon>Ascomycota</taxon>
        <taxon>Pezizomycotina</taxon>
        <taxon>Leotiomycetes</taxon>
        <taxon>Thelebolales</taxon>
        <taxon>Thelebolaceae</taxon>
        <taxon>Pseudogymnoascus</taxon>
    </lineage>
</organism>
<evidence type="ECO:0000256" key="2">
    <source>
        <dbReference type="ARBA" id="ARBA00022723"/>
    </source>
</evidence>
<evidence type="ECO:0000256" key="4">
    <source>
        <dbReference type="ARBA" id="ARBA00023008"/>
    </source>
</evidence>
<dbReference type="STRING" id="342668.A0A1B8GPQ2"/>
<feature type="domain" description="Copper-fist" evidence="9">
    <location>
        <begin position="1"/>
        <end position="39"/>
    </location>
</feature>
<proteinExistence type="predicted"/>
<keyword evidence="2" id="KW-0479">Metal-binding</keyword>
<accession>A0A1B8GPQ2</accession>
<evidence type="ECO:0000256" key="8">
    <source>
        <dbReference type="SAM" id="MobiDB-lite"/>
    </source>
</evidence>
<dbReference type="PROSITE" id="PS50073">
    <property type="entry name" value="COPPER_FIST_2"/>
    <property type="match status" value="1"/>
</dbReference>
<gene>
    <name evidence="10" type="ORF">VE01_05074</name>
</gene>
<dbReference type="PRINTS" id="PR00617">
    <property type="entry name" value="COPPERFIST"/>
</dbReference>
<reference evidence="11" key="2">
    <citation type="journal article" date="2018" name="Nat. Commun.">
        <title>Extreme sensitivity to ultraviolet light in the fungal pathogen causing white-nose syndrome of bats.</title>
        <authorList>
            <person name="Palmer J.M."/>
            <person name="Drees K.P."/>
            <person name="Foster J.T."/>
            <person name="Lindner D.L."/>
        </authorList>
    </citation>
    <scope>NUCLEOTIDE SEQUENCE [LARGE SCALE GENOMIC DNA]</scope>
    <source>
        <strain evidence="11">UAMH 10579</strain>
    </source>
</reference>
<dbReference type="GO" id="GO:0006878">
    <property type="term" value="P:intracellular copper ion homeostasis"/>
    <property type="evidence" value="ECO:0007669"/>
    <property type="project" value="TreeGrafter"/>
</dbReference>
<keyword evidence="5" id="KW-0805">Transcription regulation</keyword>
<dbReference type="GO" id="GO:0005634">
    <property type="term" value="C:nucleus"/>
    <property type="evidence" value="ECO:0007669"/>
    <property type="project" value="UniProtKB-SubCell"/>
</dbReference>
<dbReference type="FunFam" id="3.90.430.10:FF:000001">
    <property type="entry name" value="Copper fist DNA-binding protein"/>
    <property type="match status" value="1"/>
</dbReference>
<feature type="region of interest" description="Disordered" evidence="8">
    <location>
        <begin position="102"/>
        <end position="128"/>
    </location>
</feature>
<dbReference type="Proteomes" id="UP000091956">
    <property type="component" value="Unassembled WGS sequence"/>
</dbReference>
<dbReference type="PANTHER" id="PTHR28088">
    <property type="entry name" value="TRANSCRIPTIONAL ACTIVATOR HAA1-RELATED"/>
    <property type="match status" value="1"/>
</dbReference>
<dbReference type="GO" id="GO:0045944">
    <property type="term" value="P:positive regulation of transcription by RNA polymerase II"/>
    <property type="evidence" value="ECO:0007669"/>
    <property type="project" value="TreeGrafter"/>
</dbReference>
<dbReference type="InterPro" id="IPR051763">
    <property type="entry name" value="Copper_Homeo_Regul"/>
</dbReference>
<evidence type="ECO:0000256" key="3">
    <source>
        <dbReference type="ARBA" id="ARBA00022833"/>
    </source>
</evidence>
<evidence type="ECO:0000313" key="10">
    <source>
        <dbReference type="EMBL" id="OBT97826.1"/>
    </source>
</evidence>
<dbReference type="SMART" id="SM01090">
    <property type="entry name" value="Copper-fist"/>
    <property type="match status" value="1"/>
</dbReference>
<dbReference type="Gene3D" id="3.90.430.10">
    <property type="entry name" value="Copper fist DNA-binding domain"/>
    <property type="match status" value="1"/>
</dbReference>
<dbReference type="AlphaFoldDB" id="A0A1B8GPQ2"/>
<sequence>MLIAGEKFACDACVRGHRVSNCQHADRALQHIAKKGRPVSQCTHCRTLRKSRSAHVKCDCGEKIHSKAACTHGKEDSKDTCCCSHGGRCACALKKEYLEAVPESESDEGSIPESTEIRRPRAHTGQSESTGLTVLANGHHKSAHKHTHMAHKKCGHPYVVPRPHPIQGSTSTGLANRSVDNLPHLSNVEALHGESHIKDSIVSARQEQRKIKSEHGSPVAGPSSLEELNSHLPPLDLTNVESFPDFGFPISLDNYGLLQDIDQPIFSAGLTATSIDWSHYDGLDFNNDSFAAPAFSQAASYTGFEFGSLEHPALTTTSTSGEISEVEDAGLYMDIGNNGMAQTTKYGSDYSETGENELYRLPTDSSYHSVQNQMLSTPVTSIDFDELLKTAAANSYLDTNHGLPMPFTDNKYLPSAFDAPFTLPADDDAAWMAPYMPNQGAHHPNVAEPHDHRVWDQ</sequence>
<keyword evidence="3" id="KW-0862">Zinc</keyword>
<evidence type="ECO:0000259" key="9">
    <source>
        <dbReference type="PROSITE" id="PS50073"/>
    </source>
</evidence>